<reference evidence="2 3" key="1">
    <citation type="journal article" date="2012" name="J. Bacteriol.">
        <title>Genome Sequence of Fibrella aestuarina BUZ 2T, a Filamentous Marine Bacterium.</title>
        <authorList>
            <person name="Filippini M."/>
            <person name="Qi W."/>
            <person name="Blom J."/>
            <person name="Goesmann A."/>
            <person name="Smits T.H."/>
            <person name="Bagheri H.C."/>
        </authorList>
    </citation>
    <scope>NUCLEOTIDE SEQUENCE [LARGE SCALE GENOMIC DNA]</scope>
    <source>
        <strain evidence="3">BUZ 2T</strain>
    </source>
</reference>
<dbReference type="OrthoDB" id="678497at2"/>
<keyword evidence="3" id="KW-1185">Reference proteome</keyword>
<protein>
    <submittedName>
        <fullName evidence="2">Uncharacterized protein</fullName>
    </submittedName>
</protein>
<dbReference type="STRING" id="1166018.FAES_1744"/>
<dbReference type="KEGG" id="fae:FAES_1744"/>
<name>I0K6K1_9BACT</name>
<proteinExistence type="predicted"/>
<dbReference type="HOGENOM" id="CLU_1223231_0_0_10"/>
<dbReference type="EMBL" id="HE796683">
    <property type="protein sequence ID" value="CCG99754.1"/>
    <property type="molecule type" value="Genomic_DNA"/>
</dbReference>
<evidence type="ECO:0000313" key="2">
    <source>
        <dbReference type="EMBL" id="CCG99754.1"/>
    </source>
</evidence>
<accession>I0K6K1</accession>
<evidence type="ECO:0000313" key="3">
    <source>
        <dbReference type="Proteomes" id="UP000011058"/>
    </source>
</evidence>
<sequence>MHRLYSFFRLLFFFGLLSGSVAANSRVSRPFSSTYTTAQAGVWNNAATWVGGHVPALNDLVVINHVVTIEANRVEQAFAVRYGTGGRLLFGANAQLRLGSDPCTPITADPVTILTSGTWRINEHRSNFGNVLNYYKRGAPNNTINFDNSYYMTFNANGTGTNTNTGTPASFTWSFQDPERTKIIFEQQTVYTFWENIVFAPGALAFTEYSTNNNFTYLAQIRRGLP</sequence>
<feature type="signal peptide" evidence="1">
    <location>
        <begin position="1"/>
        <end position="23"/>
    </location>
</feature>
<dbReference type="eggNOG" id="ENOG502ZN49">
    <property type="taxonomic scope" value="Bacteria"/>
</dbReference>
<evidence type="ECO:0000256" key="1">
    <source>
        <dbReference type="SAM" id="SignalP"/>
    </source>
</evidence>
<dbReference type="RefSeq" id="WP_015330853.1">
    <property type="nucleotide sequence ID" value="NC_020054.1"/>
</dbReference>
<dbReference type="AlphaFoldDB" id="I0K6K1"/>
<organism evidence="2 3">
    <name type="scientific">Fibrella aestuarina BUZ 2</name>
    <dbReference type="NCBI Taxonomy" id="1166018"/>
    <lineage>
        <taxon>Bacteria</taxon>
        <taxon>Pseudomonadati</taxon>
        <taxon>Bacteroidota</taxon>
        <taxon>Cytophagia</taxon>
        <taxon>Cytophagales</taxon>
        <taxon>Spirosomataceae</taxon>
        <taxon>Fibrella</taxon>
    </lineage>
</organism>
<gene>
    <name evidence="2" type="ORF">FAES_1744</name>
</gene>
<dbReference type="Proteomes" id="UP000011058">
    <property type="component" value="Chromosome"/>
</dbReference>
<keyword evidence="1" id="KW-0732">Signal</keyword>
<feature type="chain" id="PRO_5003629920" evidence="1">
    <location>
        <begin position="24"/>
        <end position="226"/>
    </location>
</feature>